<gene>
    <name evidence="1" type="ORF">HLB44_19350</name>
</gene>
<proteinExistence type="predicted"/>
<evidence type="ECO:0000313" key="2">
    <source>
        <dbReference type="Proteomes" id="UP000737171"/>
    </source>
</evidence>
<comment type="caution">
    <text evidence="1">The sequence shown here is derived from an EMBL/GenBank/DDBJ whole genome shotgun (WGS) entry which is preliminary data.</text>
</comment>
<dbReference type="Proteomes" id="UP000737171">
    <property type="component" value="Unassembled WGS sequence"/>
</dbReference>
<evidence type="ECO:0008006" key="3">
    <source>
        <dbReference type="Google" id="ProtNLM"/>
    </source>
</evidence>
<protein>
    <recommendedName>
        <fullName evidence="3">Transposase</fullName>
    </recommendedName>
</protein>
<dbReference type="RefSeq" id="WP_173125514.1">
    <property type="nucleotide sequence ID" value="NZ_JABRWJ010000005.1"/>
</dbReference>
<name>A0ABX2EKJ7_9BURK</name>
<evidence type="ECO:0000313" key="1">
    <source>
        <dbReference type="EMBL" id="NRF69155.1"/>
    </source>
</evidence>
<organism evidence="1 2">
    <name type="scientific">Pseudaquabacterium terrae</name>
    <dbReference type="NCBI Taxonomy" id="2732868"/>
    <lineage>
        <taxon>Bacteria</taxon>
        <taxon>Pseudomonadati</taxon>
        <taxon>Pseudomonadota</taxon>
        <taxon>Betaproteobacteria</taxon>
        <taxon>Burkholderiales</taxon>
        <taxon>Sphaerotilaceae</taxon>
        <taxon>Pseudaquabacterium</taxon>
    </lineage>
</organism>
<dbReference type="EMBL" id="JABRWJ010000005">
    <property type="protein sequence ID" value="NRF69155.1"/>
    <property type="molecule type" value="Genomic_DNA"/>
</dbReference>
<reference evidence="1 2" key="1">
    <citation type="submission" date="2020-05" db="EMBL/GenBank/DDBJ databases">
        <title>Aquincola sp. isolate from soil.</title>
        <authorList>
            <person name="Han J."/>
            <person name="Kim D.-U."/>
        </authorList>
    </citation>
    <scope>NUCLEOTIDE SEQUENCE [LARGE SCALE GENOMIC DNA]</scope>
    <source>
        <strain evidence="1 2">S2</strain>
    </source>
</reference>
<accession>A0ABX2EKJ7</accession>
<sequence length="98" mass="11139">MENERIPLSLAFIEQLRPFAKDEASYGRVYADLRDLLEASSWLLATAAGCEGRSLQPDEIETLLIEIDVKFVQHVSFHIKSLSRELESMLKRFPDDAG</sequence>
<keyword evidence="2" id="KW-1185">Reference proteome</keyword>